<dbReference type="EMBL" id="FRAW01000048">
    <property type="protein sequence ID" value="SHL21850.1"/>
    <property type="molecule type" value="Genomic_DNA"/>
</dbReference>
<feature type="compositionally biased region" description="Basic and acidic residues" evidence="1">
    <location>
        <begin position="56"/>
        <end position="159"/>
    </location>
</feature>
<dbReference type="Proteomes" id="UP000184275">
    <property type="component" value="Unassembled WGS sequence"/>
</dbReference>
<name>A0A1M6YUP2_9BACT</name>
<gene>
    <name evidence="2" type="ORF">SAMN05720469_14817</name>
</gene>
<organism evidence="2 3">
    <name type="scientific">Fibrobacter intestinalis</name>
    <dbReference type="NCBI Taxonomy" id="28122"/>
    <lineage>
        <taxon>Bacteria</taxon>
        <taxon>Pseudomonadati</taxon>
        <taxon>Fibrobacterota</taxon>
        <taxon>Fibrobacteria</taxon>
        <taxon>Fibrobacterales</taxon>
        <taxon>Fibrobacteraceae</taxon>
        <taxon>Fibrobacter</taxon>
    </lineage>
</organism>
<keyword evidence="3" id="KW-1185">Reference proteome</keyword>
<protein>
    <submittedName>
        <fullName evidence="2">Uncharacterized protein</fullName>
    </submittedName>
</protein>
<sequence length="241" mass="29629">MMWVKYQIDASIPMYEQLPVNTESKAREIFLARNPGIKHCSINRTFTGINPPEWWPGEKEKKEAKRQEENRRREDERRARRDEEQRREAKRQEENRRREDERRTRRDEEQRREAKRQEENRRREAERSARRAEERHKSENDKLRREMENLRKENRDIARKSRQSSGEFWSESQYENFTDRAREQKDGMYEKIMNCQTNILTAPLKLICWLLHEIFNPHSFFRRPCLFCREHNSCTCGLPCV</sequence>
<evidence type="ECO:0000313" key="2">
    <source>
        <dbReference type="EMBL" id="SHL21850.1"/>
    </source>
</evidence>
<feature type="region of interest" description="Disordered" evidence="1">
    <location>
        <begin position="43"/>
        <end position="170"/>
    </location>
</feature>
<reference evidence="3" key="1">
    <citation type="submission" date="2016-11" db="EMBL/GenBank/DDBJ databases">
        <authorList>
            <person name="Varghese N."/>
            <person name="Submissions S."/>
        </authorList>
    </citation>
    <scope>NUCLEOTIDE SEQUENCE [LARGE SCALE GENOMIC DNA]</scope>
    <source>
        <strain evidence="3">UWOS</strain>
    </source>
</reference>
<evidence type="ECO:0000256" key="1">
    <source>
        <dbReference type="SAM" id="MobiDB-lite"/>
    </source>
</evidence>
<dbReference type="AlphaFoldDB" id="A0A1M6YUP2"/>
<proteinExistence type="predicted"/>
<accession>A0A1M6YUP2</accession>
<dbReference type="RefSeq" id="WP_143159508.1">
    <property type="nucleotide sequence ID" value="NZ_FRAW01000048.1"/>
</dbReference>
<evidence type="ECO:0000313" key="3">
    <source>
        <dbReference type="Proteomes" id="UP000184275"/>
    </source>
</evidence>